<evidence type="ECO:0000256" key="1">
    <source>
        <dbReference type="SAM" id="MobiDB-lite"/>
    </source>
</evidence>
<feature type="compositionally biased region" description="Low complexity" evidence="1">
    <location>
        <begin position="8"/>
        <end position="58"/>
    </location>
</feature>
<feature type="region of interest" description="Disordered" evidence="1">
    <location>
        <begin position="1"/>
        <end position="100"/>
    </location>
</feature>
<protein>
    <submittedName>
        <fullName evidence="2">Uncharacterized protein</fullName>
    </submittedName>
</protein>
<accession>A0A0A9APU0</accession>
<organism evidence="2">
    <name type="scientific">Arundo donax</name>
    <name type="common">Giant reed</name>
    <name type="synonym">Donax arundinaceus</name>
    <dbReference type="NCBI Taxonomy" id="35708"/>
    <lineage>
        <taxon>Eukaryota</taxon>
        <taxon>Viridiplantae</taxon>
        <taxon>Streptophyta</taxon>
        <taxon>Embryophyta</taxon>
        <taxon>Tracheophyta</taxon>
        <taxon>Spermatophyta</taxon>
        <taxon>Magnoliopsida</taxon>
        <taxon>Liliopsida</taxon>
        <taxon>Poales</taxon>
        <taxon>Poaceae</taxon>
        <taxon>PACMAD clade</taxon>
        <taxon>Arundinoideae</taxon>
        <taxon>Arundineae</taxon>
        <taxon>Arundo</taxon>
    </lineage>
</organism>
<sequence length="100" mass="10209">MMLCTSCPTPMRTAAATRSSSTTGRTSSSPTPWSTAARTTRSAARSTLSTMGTGTRTTPWSISRGRPLDDAAGGKGDAVLHGDGDPHHGVAHLQGGRDVG</sequence>
<reference evidence="2" key="2">
    <citation type="journal article" date="2015" name="Data Brief">
        <title>Shoot transcriptome of the giant reed, Arundo donax.</title>
        <authorList>
            <person name="Barrero R.A."/>
            <person name="Guerrero F.D."/>
            <person name="Moolhuijzen P."/>
            <person name="Goolsby J.A."/>
            <person name="Tidwell J."/>
            <person name="Bellgard S.E."/>
            <person name="Bellgard M.I."/>
        </authorList>
    </citation>
    <scope>NUCLEOTIDE SEQUENCE</scope>
    <source>
        <tissue evidence="2">Shoot tissue taken approximately 20 cm above the soil surface</tissue>
    </source>
</reference>
<dbReference type="EMBL" id="GBRH01244146">
    <property type="protein sequence ID" value="JAD53749.1"/>
    <property type="molecule type" value="Transcribed_RNA"/>
</dbReference>
<reference evidence="2" key="1">
    <citation type="submission" date="2014-09" db="EMBL/GenBank/DDBJ databases">
        <authorList>
            <person name="Magalhaes I.L.F."/>
            <person name="Oliveira U."/>
            <person name="Santos F.R."/>
            <person name="Vidigal T.H.D.A."/>
            <person name="Brescovit A.D."/>
            <person name="Santos A.J."/>
        </authorList>
    </citation>
    <scope>NUCLEOTIDE SEQUENCE</scope>
    <source>
        <tissue evidence="2">Shoot tissue taken approximately 20 cm above the soil surface</tissue>
    </source>
</reference>
<dbReference type="AlphaFoldDB" id="A0A0A9APU0"/>
<proteinExistence type="predicted"/>
<evidence type="ECO:0000313" key="2">
    <source>
        <dbReference type="EMBL" id="JAD53749.1"/>
    </source>
</evidence>
<name>A0A0A9APU0_ARUDO</name>
<feature type="compositionally biased region" description="Basic and acidic residues" evidence="1">
    <location>
        <begin position="78"/>
        <end position="88"/>
    </location>
</feature>